<dbReference type="KEGG" id="vtr:MYVALT_F_01520"/>
<evidence type="ECO:0000256" key="2">
    <source>
        <dbReference type="ARBA" id="ARBA00022722"/>
    </source>
</evidence>
<gene>
    <name evidence="8" type="ORF">MYVALT_F_01520</name>
</gene>
<dbReference type="Pfam" id="PF03755">
    <property type="entry name" value="YicC-like_N"/>
    <property type="match status" value="1"/>
</dbReference>
<accession>A0A916NM26</accession>
<evidence type="ECO:0000256" key="4">
    <source>
        <dbReference type="ARBA" id="ARBA00022801"/>
    </source>
</evidence>
<dbReference type="PANTHER" id="PTHR30636:SF3">
    <property type="entry name" value="UPF0701 PROTEIN YICC"/>
    <property type="match status" value="1"/>
</dbReference>
<comment type="cofactor">
    <cofactor evidence="1">
        <name>a divalent metal cation</name>
        <dbReference type="ChEBI" id="CHEBI:60240"/>
    </cofactor>
</comment>
<dbReference type="GO" id="GO:0004521">
    <property type="term" value="F:RNA endonuclease activity"/>
    <property type="evidence" value="ECO:0007669"/>
    <property type="project" value="InterPro"/>
</dbReference>
<dbReference type="GO" id="GO:0016787">
    <property type="term" value="F:hydrolase activity"/>
    <property type="evidence" value="ECO:0007669"/>
    <property type="project" value="UniProtKB-KW"/>
</dbReference>
<dbReference type="NCBIfam" id="TIGR00255">
    <property type="entry name" value="YicC/YloC family endoribonuclease"/>
    <property type="match status" value="1"/>
</dbReference>
<evidence type="ECO:0000259" key="7">
    <source>
        <dbReference type="Pfam" id="PF08340"/>
    </source>
</evidence>
<keyword evidence="3" id="KW-0255">Endonuclease</keyword>
<dbReference type="Proteomes" id="UP000693996">
    <property type="component" value="Chromosome"/>
</dbReference>
<dbReference type="InterPro" id="IPR013527">
    <property type="entry name" value="YicC-like_N"/>
</dbReference>
<keyword evidence="2" id="KW-0540">Nuclease</keyword>
<evidence type="ECO:0000256" key="1">
    <source>
        <dbReference type="ARBA" id="ARBA00001968"/>
    </source>
</evidence>
<sequence length="313" mass="34691">MICSMTGYASVIRELLVDSSAGISGNTHTASISVELRTTNSRFLDLNFRMPEEVRICELTLREILMNRLSRGKIDIRINVQRSEPVTMTKSLNRNALLQLAALECSVLDVFPQASSLHVSEILRWPGVIADSGLSASLLCDTVIACSQQALNELINSRSREGGQLATMLLANISKMEVIVGSLTPLVPELVTRHQKKIIERLQAALGIAVLDGSPKIVSHEEIIERIRQEVTIYGVRIDISEELSRLGAHLAETRYMIKNGGRVGKKLDFMMQELNREANTLGSKAVAKELADASMMLKLLIEQMREQVQNLE</sequence>
<feature type="domain" description="Endoribonuclease YicC-like C-terminal" evidence="7">
    <location>
        <begin position="221"/>
        <end position="313"/>
    </location>
</feature>
<feature type="domain" description="Endoribonuclease YicC-like N-terminal" evidence="6">
    <location>
        <begin position="2"/>
        <end position="166"/>
    </location>
</feature>
<protein>
    <submittedName>
        <fullName evidence="8">UPF0701 protein HI_0467</fullName>
    </submittedName>
</protein>
<dbReference type="InterPro" id="IPR013551">
    <property type="entry name" value="YicC-like_C"/>
</dbReference>
<reference evidence="8" key="1">
    <citation type="submission" date="2021-06" db="EMBL/GenBank/DDBJ databases">
        <authorList>
            <person name="Szabo G."/>
        </authorList>
    </citation>
    <scope>NUCLEOTIDE SEQUENCE</scope>
    <source>
        <strain evidence="8">MYVALT</strain>
    </source>
</reference>
<name>A0A916NM26_9BURK</name>
<evidence type="ECO:0000313" key="9">
    <source>
        <dbReference type="Proteomes" id="UP000693996"/>
    </source>
</evidence>
<dbReference type="RefSeq" id="WP_216796822.1">
    <property type="nucleotide sequence ID" value="NZ_OU343031.1"/>
</dbReference>
<dbReference type="PANTHER" id="PTHR30636">
    <property type="entry name" value="UPF0701 PROTEIN YICC"/>
    <property type="match status" value="1"/>
</dbReference>
<evidence type="ECO:0000259" key="6">
    <source>
        <dbReference type="Pfam" id="PF03755"/>
    </source>
</evidence>
<proteinExistence type="inferred from homology"/>
<dbReference type="EMBL" id="OU343031">
    <property type="protein sequence ID" value="CAG7600756.1"/>
    <property type="molecule type" value="Genomic_DNA"/>
</dbReference>
<dbReference type="Pfam" id="PF08340">
    <property type="entry name" value="YicC-like_C"/>
    <property type="match status" value="1"/>
</dbReference>
<evidence type="ECO:0000256" key="5">
    <source>
        <dbReference type="ARBA" id="ARBA00035648"/>
    </source>
</evidence>
<evidence type="ECO:0000313" key="8">
    <source>
        <dbReference type="EMBL" id="CAG7600756.1"/>
    </source>
</evidence>
<keyword evidence="9" id="KW-1185">Reference proteome</keyword>
<dbReference type="AlphaFoldDB" id="A0A916NM26"/>
<dbReference type="InterPro" id="IPR005229">
    <property type="entry name" value="YicC/YloC-like"/>
</dbReference>
<comment type="similarity">
    <text evidence="5">Belongs to the YicC/YloC family.</text>
</comment>
<evidence type="ECO:0000256" key="3">
    <source>
        <dbReference type="ARBA" id="ARBA00022759"/>
    </source>
</evidence>
<keyword evidence="4" id="KW-0378">Hydrolase</keyword>
<organism evidence="8 9">
    <name type="scientific">Candidatus Vallotiella hemipterorum</name>
    <dbReference type="NCBI Taxonomy" id="1177213"/>
    <lineage>
        <taxon>Bacteria</taxon>
        <taxon>Pseudomonadati</taxon>
        <taxon>Pseudomonadota</taxon>
        <taxon>Betaproteobacteria</taxon>
        <taxon>Burkholderiales</taxon>
        <taxon>Burkholderiaceae</taxon>
        <taxon>Candidatus Vallotiella</taxon>
    </lineage>
</organism>